<keyword evidence="4" id="KW-0472">Membrane</keyword>
<dbReference type="SMART" id="SM00283">
    <property type="entry name" value="MA"/>
    <property type="match status" value="1"/>
</dbReference>
<dbReference type="PANTHER" id="PTHR32089:SF112">
    <property type="entry name" value="LYSOZYME-LIKE PROTEIN-RELATED"/>
    <property type="match status" value="1"/>
</dbReference>
<feature type="transmembrane region" description="Helical" evidence="4">
    <location>
        <begin position="139"/>
        <end position="158"/>
    </location>
</feature>
<feature type="transmembrane region" description="Helical" evidence="4">
    <location>
        <begin position="39"/>
        <end position="59"/>
    </location>
</feature>
<keyword evidence="4" id="KW-0812">Transmembrane</keyword>
<dbReference type="SUPFAM" id="SSF58104">
    <property type="entry name" value="Methyl-accepting chemotaxis protein (MCP) signaling domain"/>
    <property type="match status" value="1"/>
</dbReference>
<dbReference type="Gene3D" id="1.10.287.950">
    <property type="entry name" value="Methyl-accepting chemotaxis protein"/>
    <property type="match status" value="1"/>
</dbReference>
<evidence type="ECO:0000256" key="1">
    <source>
        <dbReference type="ARBA" id="ARBA00023224"/>
    </source>
</evidence>
<dbReference type="Pfam" id="PF00015">
    <property type="entry name" value="MCPsignal"/>
    <property type="match status" value="1"/>
</dbReference>
<evidence type="ECO:0000313" key="7">
    <source>
        <dbReference type="Proteomes" id="UP000281813"/>
    </source>
</evidence>
<dbReference type="AlphaFoldDB" id="A0A494Z847"/>
<evidence type="ECO:0000259" key="5">
    <source>
        <dbReference type="PROSITE" id="PS50111"/>
    </source>
</evidence>
<gene>
    <name evidence="6" type="ORF">D8M05_01350</name>
</gene>
<accession>A0A494Z847</accession>
<dbReference type="GO" id="GO:0016020">
    <property type="term" value="C:membrane"/>
    <property type="evidence" value="ECO:0007669"/>
    <property type="project" value="InterPro"/>
</dbReference>
<feature type="transmembrane region" description="Helical" evidence="4">
    <location>
        <begin position="94"/>
        <end position="127"/>
    </location>
</feature>
<dbReference type="GO" id="GO:0007165">
    <property type="term" value="P:signal transduction"/>
    <property type="evidence" value="ECO:0007669"/>
    <property type="project" value="UniProtKB-KW"/>
</dbReference>
<sequence length="490" mass="53706">MSKNGDILIRQNRIILFILLFSVLLGVGAELMVGAPIENILAISIGGTFTLLLVAALYKKNILTQIIPYIAIVAVACVALLIMLSSDYVTNMLFIFYLLAVAAISLSIKVLATGAVLGLVLLAFFVMEKGETLGFDTRATAITIVFYVLVFIVLVIQVRISRKLIMDVEEALVRTEAYAKKQKHLANVVQAGAKEVHTQMDLIEQDSQLNRESTKEMRGAFMELNRASRSQAESAANISYSTSQANQLVENMLTSFKESTENGEELKILSFKGQQSIIELTIILDGFQDSFNLLIKNMDKLVHIIRENNNFTAKIQDISAQTNLLALNASIEAARAGDAGKGFAVVAEEVRKLAEQSQAFAKQIGENLSSIEKNTTETQQEIYNNKSQLLSSSNRAMTAKANFETITNKLIAFIRDIDFLKSQAMEIQLSTLTIDESVEVLASVLEKTTATIEELELSVDEQVSRMANLTDAIEVTNEAAATLESVNGAV</sequence>
<evidence type="ECO:0000313" key="6">
    <source>
        <dbReference type="EMBL" id="RKQ18782.1"/>
    </source>
</evidence>
<keyword evidence="3" id="KW-0175">Coiled coil</keyword>
<organism evidence="6 7">
    <name type="scientific">Oceanobacillus bengalensis</name>
    <dbReference type="NCBI Taxonomy" id="1435466"/>
    <lineage>
        <taxon>Bacteria</taxon>
        <taxon>Bacillati</taxon>
        <taxon>Bacillota</taxon>
        <taxon>Bacilli</taxon>
        <taxon>Bacillales</taxon>
        <taxon>Bacillaceae</taxon>
        <taxon>Oceanobacillus</taxon>
    </lineage>
</organism>
<keyword evidence="4" id="KW-1133">Transmembrane helix</keyword>
<feature type="coiled-coil region" evidence="3">
    <location>
        <begin position="445"/>
        <end position="472"/>
    </location>
</feature>
<dbReference type="OrthoDB" id="9804712at2"/>
<protein>
    <submittedName>
        <fullName evidence="6">Chemotaxis protein</fullName>
    </submittedName>
</protein>
<comment type="caution">
    <text evidence="6">The sequence shown here is derived from an EMBL/GenBank/DDBJ whole genome shotgun (WGS) entry which is preliminary data.</text>
</comment>
<proteinExistence type="predicted"/>
<dbReference type="PROSITE" id="PS50111">
    <property type="entry name" value="CHEMOTAXIS_TRANSDUC_2"/>
    <property type="match status" value="1"/>
</dbReference>
<evidence type="ECO:0000256" key="2">
    <source>
        <dbReference type="PROSITE-ProRule" id="PRU00284"/>
    </source>
</evidence>
<dbReference type="RefSeq" id="WP_121127850.1">
    <property type="nucleotide sequence ID" value="NZ_JBHUFK010000020.1"/>
</dbReference>
<feature type="transmembrane region" description="Helical" evidence="4">
    <location>
        <begin position="66"/>
        <end position="88"/>
    </location>
</feature>
<dbReference type="PANTHER" id="PTHR32089">
    <property type="entry name" value="METHYL-ACCEPTING CHEMOTAXIS PROTEIN MCPB"/>
    <property type="match status" value="1"/>
</dbReference>
<dbReference type="Proteomes" id="UP000281813">
    <property type="component" value="Unassembled WGS sequence"/>
</dbReference>
<evidence type="ECO:0000256" key="3">
    <source>
        <dbReference type="SAM" id="Coils"/>
    </source>
</evidence>
<evidence type="ECO:0000256" key="4">
    <source>
        <dbReference type="SAM" id="Phobius"/>
    </source>
</evidence>
<keyword evidence="7" id="KW-1185">Reference proteome</keyword>
<reference evidence="6 7" key="1">
    <citation type="journal article" date="2015" name="Antonie Van Leeuwenhoek">
        <title>Oceanobacillus bengalensis sp. nov., a bacterium isolated from seawater of the Bay of Bengal.</title>
        <authorList>
            <person name="Yongchang O."/>
            <person name="Xiang W."/>
            <person name="Wang G."/>
        </authorList>
    </citation>
    <scope>NUCLEOTIDE SEQUENCE [LARGE SCALE GENOMIC DNA]</scope>
    <source>
        <strain evidence="6 7">MCCC 1K00260</strain>
    </source>
</reference>
<dbReference type="InterPro" id="IPR004089">
    <property type="entry name" value="MCPsignal_dom"/>
</dbReference>
<dbReference type="EMBL" id="RBZO01000001">
    <property type="protein sequence ID" value="RKQ18782.1"/>
    <property type="molecule type" value="Genomic_DNA"/>
</dbReference>
<feature type="domain" description="Methyl-accepting transducer" evidence="5">
    <location>
        <begin position="206"/>
        <end position="456"/>
    </location>
</feature>
<name>A0A494Z847_9BACI</name>
<keyword evidence="1 2" id="KW-0807">Transducer</keyword>